<dbReference type="SMART" id="SM01260">
    <property type="entry name" value="LANC_like"/>
    <property type="match status" value="1"/>
</dbReference>
<dbReference type="OrthoDB" id="1882482at2"/>
<dbReference type="InterPro" id="IPR007822">
    <property type="entry name" value="LANC-like"/>
</dbReference>
<feature type="binding site" evidence="1">
    <location>
        <position position="327"/>
    </location>
    <ligand>
        <name>Zn(2+)</name>
        <dbReference type="ChEBI" id="CHEBI:29105"/>
    </ligand>
</feature>
<dbReference type="GO" id="GO:0046872">
    <property type="term" value="F:metal ion binding"/>
    <property type="evidence" value="ECO:0007669"/>
    <property type="project" value="UniProtKB-KW"/>
</dbReference>
<evidence type="ECO:0000313" key="3">
    <source>
        <dbReference type="Proteomes" id="UP000317422"/>
    </source>
</evidence>
<comment type="caution">
    <text evidence="2">The sequence shown here is derived from an EMBL/GenBank/DDBJ whole genome shotgun (WGS) entry which is preliminary data.</text>
</comment>
<dbReference type="Proteomes" id="UP000317422">
    <property type="component" value="Unassembled WGS sequence"/>
</dbReference>
<evidence type="ECO:0000313" key="2">
    <source>
        <dbReference type="EMBL" id="TQN32682.1"/>
    </source>
</evidence>
<dbReference type="PRINTS" id="PR01950">
    <property type="entry name" value="LANCSUPER"/>
</dbReference>
<reference evidence="2 3" key="1">
    <citation type="submission" date="2019-06" db="EMBL/GenBank/DDBJ databases">
        <title>Sequencing the genomes of 1000 actinobacteria strains.</title>
        <authorList>
            <person name="Klenk H.-P."/>
        </authorList>
    </citation>
    <scope>NUCLEOTIDE SEQUENCE [LARGE SCALE GENOMIC DNA]</scope>
    <source>
        <strain evidence="2 3">DSM 45015</strain>
    </source>
</reference>
<dbReference type="GO" id="GO:0031179">
    <property type="term" value="P:peptide modification"/>
    <property type="evidence" value="ECO:0007669"/>
    <property type="project" value="InterPro"/>
</dbReference>
<dbReference type="Pfam" id="PF05147">
    <property type="entry name" value="LANC_like"/>
    <property type="match status" value="1"/>
</dbReference>
<feature type="binding site" evidence="1">
    <location>
        <position position="278"/>
    </location>
    <ligand>
        <name>Zn(2+)</name>
        <dbReference type="ChEBI" id="CHEBI:29105"/>
    </ligand>
</feature>
<accession>A0A543NLI9</accession>
<dbReference type="CDD" id="cd04793">
    <property type="entry name" value="LanC"/>
    <property type="match status" value="1"/>
</dbReference>
<dbReference type="EMBL" id="VFQC01000001">
    <property type="protein sequence ID" value="TQN32682.1"/>
    <property type="molecule type" value="Genomic_DNA"/>
</dbReference>
<gene>
    <name evidence="2" type="ORF">FHX37_2660</name>
</gene>
<dbReference type="AlphaFoldDB" id="A0A543NLI9"/>
<dbReference type="PRINTS" id="PR01955">
    <property type="entry name" value="LANCFRANKIA"/>
</dbReference>
<keyword evidence="1" id="KW-0479">Metal-binding</keyword>
<keyword evidence="3" id="KW-1185">Reference proteome</keyword>
<proteinExistence type="predicted"/>
<name>A0A543NLI9_9ACTN</name>
<dbReference type="InterPro" id="IPR033889">
    <property type="entry name" value="LanC"/>
</dbReference>
<dbReference type="RefSeq" id="WP_141924147.1">
    <property type="nucleotide sequence ID" value="NZ_VFQC01000001.1"/>
</dbReference>
<sequence length="400" mass="42358">MTANQALEIADQLAHPDAPGVPSTQPWWPQSLAHGVPGIALLHIELAAAGMRPWQRVQDWLAVAVRTPVTVGAGSSGPFYGAPALAHTLACADRVRTGSYRTALAKLDARIASDTRGRVETAHARIASGDLPALAEFGTLRGLAGIGAYLLHRHPTGPTLRAILQYLVELTRPITDATETLPGWWSPTGPTGQQEDDFPGGHANFGLAHGISGPLALLATALRHDIAVSGQREAITALCTWIDHWRTPTSTTWPYLLRRCELTNGTQPHPTPRPPSWCYGTAGQARTHQIAALATGDTQRQHMAENALIAALSEPNLRAVTTDASLCHGYAGLARIAARAATDAKQPTSERLAELGRDLMQHAYTPTDPGLLEGTTGVALSALTSTGVPPTGWDTCLLIA</sequence>
<feature type="binding site" evidence="1">
    <location>
        <position position="328"/>
    </location>
    <ligand>
        <name>Zn(2+)</name>
        <dbReference type="ChEBI" id="CHEBI:29105"/>
    </ligand>
</feature>
<protein>
    <submittedName>
        <fullName evidence="2">Lanthionine synthetase-like protein</fullName>
    </submittedName>
</protein>
<organism evidence="2 3">
    <name type="scientific">Haloactinospora alba</name>
    <dbReference type="NCBI Taxonomy" id="405555"/>
    <lineage>
        <taxon>Bacteria</taxon>
        <taxon>Bacillati</taxon>
        <taxon>Actinomycetota</taxon>
        <taxon>Actinomycetes</taxon>
        <taxon>Streptosporangiales</taxon>
        <taxon>Nocardiopsidaceae</taxon>
        <taxon>Haloactinospora</taxon>
    </lineage>
</organism>
<dbReference type="SUPFAM" id="SSF158745">
    <property type="entry name" value="LanC-like"/>
    <property type="match status" value="1"/>
</dbReference>
<evidence type="ECO:0000256" key="1">
    <source>
        <dbReference type="PIRSR" id="PIRSR607822-1"/>
    </source>
</evidence>
<dbReference type="Gene3D" id="1.50.10.20">
    <property type="match status" value="1"/>
</dbReference>
<keyword evidence="1" id="KW-0862">Zinc</keyword>